<dbReference type="InterPro" id="IPR000182">
    <property type="entry name" value="GNAT_dom"/>
</dbReference>
<dbReference type="GO" id="GO:0016747">
    <property type="term" value="F:acyltransferase activity, transferring groups other than amino-acyl groups"/>
    <property type="evidence" value="ECO:0007669"/>
    <property type="project" value="InterPro"/>
</dbReference>
<comment type="caution">
    <text evidence="2">The sequence shown here is derived from an EMBL/GenBank/DDBJ whole genome shotgun (WGS) entry which is preliminary data.</text>
</comment>
<accession>A0A167DFC6</accession>
<dbReference type="EMBL" id="AUXT01000144">
    <property type="protein sequence ID" value="KZN48767.1"/>
    <property type="molecule type" value="Genomic_DNA"/>
</dbReference>
<dbReference type="OrthoDB" id="9801669at2"/>
<reference evidence="2 3" key="1">
    <citation type="submission" date="2013-07" db="EMBL/GenBank/DDBJ databases">
        <title>Comparative Genomic and Metabolomic Analysis of Twelve Strains of Pseudoalteromonas luteoviolacea.</title>
        <authorList>
            <person name="Vynne N.G."/>
            <person name="Mansson M."/>
            <person name="Gram L."/>
        </authorList>
    </citation>
    <scope>NUCLEOTIDE SEQUENCE [LARGE SCALE GENOMIC DNA]</scope>
    <source>
        <strain evidence="2 3">NCIMB 1942</strain>
    </source>
</reference>
<dbReference type="SUPFAM" id="SSF55729">
    <property type="entry name" value="Acyl-CoA N-acyltransferases (Nat)"/>
    <property type="match status" value="1"/>
</dbReference>
<dbReference type="AlphaFoldDB" id="A0A167DFC6"/>
<dbReference type="PANTHER" id="PTHR43792">
    <property type="entry name" value="GNAT FAMILY, PUTATIVE (AFU_ORTHOLOGUE AFUA_3G00765)-RELATED-RELATED"/>
    <property type="match status" value="1"/>
</dbReference>
<dbReference type="PROSITE" id="PS51186">
    <property type="entry name" value="GNAT"/>
    <property type="match status" value="1"/>
</dbReference>
<proteinExistence type="predicted"/>
<dbReference type="InterPro" id="IPR051531">
    <property type="entry name" value="N-acetyltransferase"/>
</dbReference>
<dbReference type="Proteomes" id="UP000076587">
    <property type="component" value="Unassembled WGS sequence"/>
</dbReference>
<dbReference type="RefSeq" id="WP_063376458.1">
    <property type="nucleotide sequence ID" value="NZ_AUXT01000144.1"/>
</dbReference>
<dbReference type="Gene3D" id="3.40.630.30">
    <property type="match status" value="1"/>
</dbReference>
<protein>
    <recommendedName>
        <fullName evidence="1">N-acetyltransferase domain-containing protein</fullName>
    </recommendedName>
</protein>
<feature type="domain" description="N-acetyltransferase" evidence="1">
    <location>
        <begin position="8"/>
        <end position="169"/>
    </location>
</feature>
<dbReference type="PATRIC" id="fig|1365253.3.peg.1668"/>
<name>A0A167DFC6_9GAMM</name>
<dbReference type="PANTHER" id="PTHR43792:SF1">
    <property type="entry name" value="N-ACETYLTRANSFERASE DOMAIN-CONTAINING PROTEIN"/>
    <property type="match status" value="1"/>
</dbReference>
<evidence type="ECO:0000259" key="1">
    <source>
        <dbReference type="PROSITE" id="PS51186"/>
    </source>
</evidence>
<evidence type="ECO:0000313" key="2">
    <source>
        <dbReference type="EMBL" id="KZN48767.1"/>
    </source>
</evidence>
<dbReference type="InterPro" id="IPR016181">
    <property type="entry name" value="Acyl_CoA_acyltransferase"/>
</dbReference>
<dbReference type="Pfam" id="PF13302">
    <property type="entry name" value="Acetyltransf_3"/>
    <property type="match status" value="1"/>
</dbReference>
<evidence type="ECO:0000313" key="3">
    <source>
        <dbReference type="Proteomes" id="UP000076587"/>
    </source>
</evidence>
<sequence length="169" mass="19303">MELQTQRLTLRLVNYRDSEVLLDILNDPKVSYFNDYGFNLTQQDIKAMIQSDLELYYQGVGVRMMLVKDGTQIGSIGMFDYCEETAQIYLGYELAPVYWNQGYMREAANCLLSSLELVLPKALVEQVTAKVSPKNTRSVNLLSHLGFEKRHSDYQLCLNKAKNDAVSVD</sequence>
<gene>
    <name evidence="2" type="ORF">N482_07085</name>
</gene>
<organism evidence="2 3">
    <name type="scientific">Pseudoalteromonas luteoviolacea NCIMB 1942</name>
    <dbReference type="NCBI Taxonomy" id="1365253"/>
    <lineage>
        <taxon>Bacteria</taxon>
        <taxon>Pseudomonadati</taxon>
        <taxon>Pseudomonadota</taxon>
        <taxon>Gammaproteobacteria</taxon>
        <taxon>Alteromonadales</taxon>
        <taxon>Pseudoalteromonadaceae</taxon>
        <taxon>Pseudoalteromonas</taxon>
    </lineage>
</organism>